<reference evidence="1 4" key="2">
    <citation type="submission" date="2018-10" db="EMBL/GenBank/DDBJ databases">
        <title>Sequencing the genomes of 1000 actinobacteria strains.</title>
        <authorList>
            <person name="Klenk H.-P."/>
        </authorList>
    </citation>
    <scope>NUCLEOTIDE SEQUENCE [LARGE SCALE GENOMIC DNA]</scope>
    <source>
        <strain evidence="1 4">DSM 45119</strain>
    </source>
</reference>
<dbReference type="Proteomes" id="UP000199398">
    <property type="component" value="Unassembled WGS sequence"/>
</dbReference>
<evidence type="ECO:0000313" key="4">
    <source>
        <dbReference type="Proteomes" id="UP000270697"/>
    </source>
</evidence>
<sequence>MDDAWQRMGLRRLRQSDKISAVDCAVHSFGEVREFLIRTPCKSLDRILLVVGDDQGNAAVVSVAWVEFRNRSTVWKFQRLEDRHGTGDIRPLGGSLLGMRDIEFTGHHYSTELKKNTIAIAEAETVSGSYSAEDLDAITEVAALIPRP</sequence>
<accession>A0A1I4RVT6</accession>
<dbReference type="AlphaFoldDB" id="A0A1I4RVT6"/>
<keyword evidence="4" id="KW-1185">Reference proteome</keyword>
<gene>
    <name evidence="1" type="ORF">ATL45_7615</name>
    <name evidence="2" type="ORF">SAMN05421805_101718</name>
</gene>
<evidence type="ECO:0000313" key="3">
    <source>
        <dbReference type="Proteomes" id="UP000199398"/>
    </source>
</evidence>
<evidence type="ECO:0000313" key="1">
    <source>
        <dbReference type="EMBL" id="RKT89165.1"/>
    </source>
</evidence>
<dbReference type="EMBL" id="FOUP01000001">
    <property type="protein sequence ID" value="SFM56377.1"/>
    <property type="molecule type" value="Genomic_DNA"/>
</dbReference>
<dbReference type="STRING" id="455193.SAMN05421805_101718"/>
<name>A0A1I4RVT6_9PSEU</name>
<dbReference type="Proteomes" id="UP000270697">
    <property type="component" value="Unassembled WGS sequence"/>
</dbReference>
<reference evidence="2 3" key="1">
    <citation type="submission" date="2016-10" db="EMBL/GenBank/DDBJ databases">
        <authorList>
            <person name="de Groot N.N."/>
        </authorList>
    </citation>
    <scope>NUCLEOTIDE SEQUENCE [LARGE SCALE GENOMIC DNA]</scope>
    <source>
        <strain evidence="2 3">CPCC 201259</strain>
    </source>
</reference>
<protein>
    <submittedName>
        <fullName evidence="2">Uncharacterized protein</fullName>
    </submittedName>
</protein>
<dbReference type="EMBL" id="RBXX01000002">
    <property type="protein sequence ID" value="RKT89165.1"/>
    <property type="molecule type" value="Genomic_DNA"/>
</dbReference>
<evidence type="ECO:0000313" key="2">
    <source>
        <dbReference type="EMBL" id="SFM56377.1"/>
    </source>
</evidence>
<proteinExistence type="predicted"/>
<organism evidence="2 3">
    <name type="scientific">Saccharopolyspora antimicrobica</name>
    <dbReference type="NCBI Taxonomy" id="455193"/>
    <lineage>
        <taxon>Bacteria</taxon>
        <taxon>Bacillati</taxon>
        <taxon>Actinomycetota</taxon>
        <taxon>Actinomycetes</taxon>
        <taxon>Pseudonocardiales</taxon>
        <taxon>Pseudonocardiaceae</taxon>
        <taxon>Saccharopolyspora</taxon>
    </lineage>
</organism>